<dbReference type="STRING" id="1798540.A3B74_05335"/>
<name>A0A1G2AT11_9BACT</name>
<dbReference type="AlphaFoldDB" id="A0A1G2AT11"/>
<accession>A0A1G2AT11</accession>
<evidence type="ECO:0000313" key="1">
    <source>
        <dbReference type="EMBL" id="OGY80044.1"/>
    </source>
</evidence>
<organism evidence="1 2">
    <name type="scientific">Candidatus Kerfeldbacteria bacterium RIFCSPHIGHO2_02_FULL_42_14</name>
    <dbReference type="NCBI Taxonomy" id="1798540"/>
    <lineage>
        <taxon>Bacteria</taxon>
        <taxon>Candidatus Kerfeldiibacteriota</taxon>
    </lineage>
</organism>
<protein>
    <recommendedName>
        <fullName evidence="3">Methyltransferase domain-containing protein</fullName>
    </recommendedName>
</protein>
<proteinExistence type="predicted"/>
<dbReference type="Pfam" id="PF01209">
    <property type="entry name" value="Ubie_methyltran"/>
    <property type="match status" value="1"/>
</dbReference>
<dbReference type="Proteomes" id="UP000177165">
    <property type="component" value="Unassembled WGS sequence"/>
</dbReference>
<dbReference type="CDD" id="cd02440">
    <property type="entry name" value="AdoMet_MTases"/>
    <property type="match status" value="1"/>
</dbReference>
<comment type="caution">
    <text evidence="1">The sequence shown here is derived from an EMBL/GenBank/DDBJ whole genome shotgun (WGS) entry which is preliminary data.</text>
</comment>
<dbReference type="SUPFAM" id="SSF53335">
    <property type="entry name" value="S-adenosyl-L-methionine-dependent methyltransferases"/>
    <property type="match status" value="1"/>
</dbReference>
<sequence>MGLSPNALSSVKNENFSCKNFKARPLILVNNMPEHILSDRSLIDVSAVLKKIGVAVGDKVADLGVGGTGTWTFATAEIIGESGTVYAADILKHVLQAIESKAHLTGFYNIQTVWTNLEIYGAAKIPEKLIDFAYVNNVLHQSKQPENILKEAGRLLKKGGKLLVTDWSRATSPFGPSKDTRIDPDVVKKHAEALGFKLIQHFSPGKYHFALVFQKE</sequence>
<dbReference type="Gene3D" id="3.40.50.150">
    <property type="entry name" value="Vaccinia Virus protein VP39"/>
    <property type="match status" value="1"/>
</dbReference>
<dbReference type="InterPro" id="IPR029063">
    <property type="entry name" value="SAM-dependent_MTases_sf"/>
</dbReference>
<dbReference type="EMBL" id="MHKB01000002">
    <property type="protein sequence ID" value="OGY80044.1"/>
    <property type="molecule type" value="Genomic_DNA"/>
</dbReference>
<evidence type="ECO:0008006" key="3">
    <source>
        <dbReference type="Google" id="ProtNLM"/>
    </source>
</evidence>
<gene>
    <name evidence="1" type="ORF">A3B74_05335</name>
</gene>
<reference evidence="1 2" key="1">
    <citation type="journal article" date="2016" name="Nat. Commun.">
        <title>Thousands of microbial genomes shed light on interconnected biogeochemical processes in an aquifer system.</title>
        <authorList>
            <person name="Anantharaman K."/>
            <person name="Brown C.T."/>
            <person name="Hug L.A."/>
            <person name="Sharon I."/>
            <person name="Castelle C.J."/>
            <person name="Probst A.J."/>
            <person name="Thomas B.C."/>
            <person name="Singh A."/>
            <person name="Wilkins M.J."/>
            <person name="Karaoz U."/>
            <person name="Brodie E.L."/>
            <person name="Williams K.H."/>
            <person name="Hubbard S.S."/>
            <person name="Banfield J.F."/>
        </authorList>
    </citation>
    <scope>NUCLEOTIDE SEQUENCE [LARGE SCALE GENOMIC DNA]</scope>
</reference>
<evidence type="ECO:0000313" key="2">
    <source>
        <dbReference type="Proteomes" id="UP000177165"/>
    </source>
</evidence>